<feature type="domain" description="PHD-type" evidence="6">
    <location>
        <begin position="651"/>
        <end position="701"/>
    </location>
</feature>
<feature type="compositionally biased region" description="Polar residues" evidence="5">
    <location>
        <begin position="774"/>
        <end position="795"/>
    </location>
</feature>
<dbReference type="InterPro" id="IPR017956">
    <property type="entry name" value="AT_hook_DNA-bd_motif"/>
</dbReference>
<keyword evidence="2 4" id="KW-0863">Zinc-finger</keyword>
<dbReference type="PANTHER" id="PTHR14296">
    <property type="entry name" value="REMODELING AND SPACING FACTOR 1"/>
    <property type="match status" value="1"/>
</dbReference>
<sequence>MSTEDNLSTEFSPKTESIDKEQRRLLLLNDSNYGIVLCFLEKFRSVLDLPNYSLQRLEDHLINYEERNAVPARLIDYHFILLKRLSLAKNTQREKFDSIITKFASRFDLNDGDHLAAAGYLQAEINVKIRILKNLLESQFDLNQTFRNTLVDKAAREIKSAPLGRDRFGVSYWLFVGTDCFVRLFREDADIDRGWSNVAKDRDELENFIKLLITDSVVCEKFADWAIDYEPFSCLTPSNEFQKLYSPSVTEMKEEEEEYAEPMAIEDEKPDESTKKRRGRPKSSAKSIKSQIEIEVKHEEAADITSTDDETLEDPVQRKRGRPKGSITPVKKEIKQEVDEEKIEPTLNDDEKPNEPMKKKRGRPKGSIKSLNNEKNPINVEIKEEKQEASSISNAHETSNVSIKKKTGRQKSITKQLIDADIKSEDIEMAPNRDDNLNESMKKKRGRPRSSVRSIKNEKTEIETEVKNEPKEEAITPTPARRGRKRKIVTEENSNDEDNDTQNEESFGDKENLSTRRSARPRKSVTTESMSTGNSKTSSQVPAGKRKRSMNGKSKASNDPATSANSNKSGRSRRRRKATSRRNLNDDFCFSTSSSDEHIDYLSDDEYNSDDYLPNAAEIANDDNFFELDEDNNATGEQLRSAKTAQASTIITACKICFKSDRPEVLLLCDDCDDAYHLECLRPKLLSVPDGDWYCPLCEHKKLSNHLIEKLKELLINFNIVEQNRTEYNMKKTLERKIKAKEYSSDESITASESEQENLDDNLHADESMLSISQTNENSNVSSSYIDDSTKNISQRGRHRRTRFDMNKMLHDDEESNDDSDSGGGDDDEYVESTTQITNFDLQIPKKMTRLLNPRYRSIARNDQQLKPKPIAPRFHPTTTTDINGKPTATIIYSNGHLNPHQMRPIIANSNQTLKIVRRWNDVQRRNKFRISNMQTMNETTSDCADENSVFCPDDASPPRSNESRTNSDMKDDDSTIIRSKITLVQPANLLPMYKSSTKNIVSKNEVNFDRLTRDIQYAVSEANTLSAMPKTMDQQNVKRIQKTNFSPYLTKVSVRPLPLLLPKPVGAGYKIFKSKDSPNSSLTTADLSNIILTPSSSFSLLDANDEQSTSTMNT</sequence>
<dbReference type="InterPro" id="IPR011011">
    <property type="entry name" value="Znf_FYVE_PHD"/>
</dbReference>
<feature type="domain" description="RING-type" evidence="7">
    <location>
        <begin position="654"/>
        <end position="699"/>
    </location>
</feature>
<evidence type="ECO:0000256" key="1">
    <source>
        <dbReference type="ARBA" id="ARBA00022723"/>
    </source>
</evidence>
<feature type="compositionally biased region" description="Basic residues" evidence="5">
    <location>
        <begin position="570"/>
        <end position="580"/>
    </location>
</feature>
<feature type="compositionally biased region" description="Acidic residues" evidence="5">
    <location>
        <begin position="812"/>
        <end position="831"/>
    </location>
</feature>
<dbReference type="InterPro" id="IPR001965">
    <property type="entry name" value="Znf_PHD"/>
</dbReference>
<evidence type="ECO:0000256" key="5">
    <source>
        <dbReference type="SAM" id="MobiDB-lite"/>
    </source>
</evidence>
<dbReference type="SMART" id="SM00249">
    <property type="entry name" value="PHD"/>
    <property type="match status" value="1"/>
</dbReference>
<feature type="compositionally biased region" description="Acidic residues" evidence="5">
    <location>
        <begin position="493"/>
        <end position="503"/>
    </location>
</feature>
<feature type="compositionally biased region" description="Basic and acidic residues" evidence="5">
    <location>
        <begin position="455"/>
        <end position="474"/>
    </location>
</feature>
<dbReference type="SMART" id="SM00384">
    <property type="entry name" value="AT_hook"/>
    <property type="match status" value="5"/>
</dbReference>
<feature type="compositionally biased region" description="Polar residues" evidence="5">
    <location>
        <begin position="524"/>
        <end position="541"/>
    </location>
</feature>
<evidence type="ECO:0000256" key="4">
    <source>
        <dbReference type="PROSITE-ProRule" id="PRU00175"/>
    </source>
</evidence>
<dbReference type="InterPro" id="IPR019787">
    <property type="entry name" value="Znf_PHD-finger"/>
</dbReference>
<dbReference type="AlphaFoldDB" id="A0A815AQP7"/>
<dbReference type="InterPro" id="IPR019786">
    <property type="entry name" value="Zinc_finger_PHD-type_CS"/>
</dbReference>
<dbReference type="GO" id="GO:0003677">
    <property type="term" value="F:DNA binding"/>
    <property type="evidence" value="ECO:0007669"/>
    <property type="project" value="InterPro"/>
</dbReference>
<evidence type="ECO:0000259" key="6">
    <source>
        <dbReference type="PROSITE" id="PS50016"/>
    </source>
</evidence>
<dbReference type="EMBL" id="CAJNOW010000170">
    <property type="protein sequence ID" value="CAF1260557.1"/>
    <property type="molecule type" value="Genomic_DNA"/>
</dbReference>
<dbReference type="CDD" id="cd15543">
    <property type="entry name" value="PHD_RSF1"/>
    <property type="match status" value="1"/>
</dbReference>
<accession>A0A815AQP7</accession>
<dbReference type="GO" id="GO:0008270">
    <property type="term" value="F:zinc ion binding"/>
    <property type="evidence" value="ECO:0007669"/>
    <property type="project" value="UniProtKB-KW"/>
</dbReference>
<dbReference type="PROSITE" id="PS01359">
    <property type="entry name" value="ZF_PHD_1"/>
    <property type="match status" value="1"/>
</dbReference>
<feature type="compositionally biased region" description="Basic and acidic residues" evidence="5">
    <location>
        <begin position="292"/>
        <end position="301"/>
    </location>
</feature>
<dbReference type="Proteomes" id="UP000663834">
    <property type="component" value="Unassembled WGS sequence"/>
</dbReference>
<dbReference type="GO" id="GO:0042393">
    <property type="term" value="F:histone binding"/>
    <property type="evidence" value="ECO:0007669"/>
    <property type="project" value="TreeGrafter"/>
</dbReference>
<feature type="compositionally biased region" description="Polar residues" evidence="5">
    <location>
        <begin position="551"/>
        <end position="562"/>
    </location>
</feature>
<evidence type="ECO:0000256" key="3">
    <source>
        <dbReference type="ARBA" id="ARBA00022833"/>
    </source>
</evidence>
<dbReference type="GO" id="GO:0031213">
    <property type="term" value="C:RSF complex"/>
    <property type="evidence" value="ECO:0007669"/>
    <property type="project" value="InterPro"/>
</dbReference>
<evidence type="ECO:0000313" key="9">
    <source>
        <dbReference type="Proteomes" id="UP000663834"/>
    </source>
</evidence>
<dbReference type="Pfam" id="PF00628">
    <property type="entry name" value="PHD"/>
    <property type="match status" value="1"/>
</dbReference>
<dbReference type="PRINTS" id="PR00929">
    <property type="entry name" value="ATHOOK"/>
</dbReference>
<feature type="compositionally biased region" description="Basic and acidic residues" evidence="5">
    <location>
        <begin position="962"/>
        <end position="974"/>
    </location>
</feature>
<dbReference type="GO" id="GO:0045892">
    <property type="term" value="P:negative regulation of DNA-templated transcription"/>
    <property type="evidence" value="ECO:0007669"/>
    <property type="project" value="TreeGrafter"/>
</dbReference>
<protein>
    <recommendedName>
        <fullName evidence="10">PHD-type domain-containing protein</fullName>
    </recommendedName>
</protein>
<keyword evidence="1" id="KW-0479">Metal-binding</keyword>
<feature type="region of interest" description="Disordered" evidence="5">
    <location>
        <begin position="252"/>
        <end position="580"/>
    </location>
</feature>
<feature type="compositionally biased region" description="Polar residues" evidence="5">
    <location>
        <begin position="389"/>
        <end position="402"/>
    </location>
</feature>
<evidence type="ECO:0000256" key="2">
    <source>
        <dbReference type="ARBA" id="ARBA00022771"/>
    </source>
</evidence>
<reference evidence="8" key="1">
    <citation type="submission" date="2021-02" db="EMBL/GenBank/DDBJ databases">
        <authorList>
            <person name="Nowell W R."/>
        </authorList>
    </citation>
    <scope>NUCLEOTIDE SEQUENCE</scope>
</reference>
<proteinExistence type="predicted"/>
<keyword evidence="3" id="KW-0862">Zinc</keyword>
<feature type="region of interest" description="Disordered" evidence="5">
    <location>
        <begin position="774"/>
        <end position="831"/>
    </location>
</feature>
<evidence type="ECO:0008006" key="10">
    <source>
        <dbReference type="Google" id="ProtNLM"/>
    </source>
</evidence>
<dbReference type="Gene3D" id="3.30.40.10">
    <property type="entry name" value="Zinc/RING finger domain, C3HC4 (zinc finger)"/>
    <property type="match status" value="1"/>
</dbReference>
<dbReference type="OrthoDB" id="10055895at2759"/>
<dbReference type="PROSITE" id="PS50016">
    <property type="entry name" value="ZF_PHD_2"/>
    <property type="match status" value="1"/>
</dbReference>
<dbReference type="InterPro" id="IPR013083">
    <property type="entry name" value="Znf_RING/FYVE/PHD"/>
</dbReference>
<evidence type="ECO:0000259" key="7">
    <source>
        <dbReference type="PROSITE" id="PS50089"/>
    </source>
</evidence>
<organism evidence="8 9">
    <name type="scientific">Rotaria magnacalcarata</name>
    <dbReference type="NCBI Taxonomy" id="392030"/>
    <lineage>
        <taxon>Eukaryota</taxon>
        <taxon>Metazoa</taxon>
        <taxon>Spiralia</taxon>
        <taxon>Gnathifera</taxon>
        <taxon>Rotifera</taxon>
        <taxon>Eurotatoria</taxon>
        <taxon>Bdelloidea</taxon>
        <taxon>Philodinida</taxon>
        <taxon>Philodinidae</taxon>
        <taxon>Rotaria</taxon>
    </lineage>
</organism>
<dbReference type="PROSITE" id="PS50089">
    <property type="entry name" value="ZF_RING_2"/>
    <property type="match status" value="1"/>
</dbReference>
<gene>
    <name evidence="8" type="ORF">KQP761_LOCUS2774</name>
</gene>
<feature type="compositionally biased region" description="Acidic residues" evidence="5">
    <location>
        <begin position="253"/>
        <end position="270"/>
    </location>
</feature>
<dbReference type="SUPFAM" id="SSF57903">
    <property type="entry name" value="FYVE/PHD zinc finger"/>
    <property type="match status" value="1"/>
</dbReference>
<feature type="compositionally biased region" description="Basic and acidic residues" evidence="5">
    <location>
        <begin position="418"/>
        <end position="436"/>
    </location>
</feature>
<dbReference type="InterPro" id="IPR028938">
    <property type="entry name" value="Rsf1-like"/>
</dbReference>
<feature type="region of interest" description="Disordered" evidence="5">
    <location>
        <begin position="940"/>
        <end position="974"/>
    </location>
</feature>
<dbReference type="InterPro" id="IPR001841">
    <property type="entry name" value="Znf_RING"/>
</dbReference>
<evidence type="ECO:0000313" key="8">
    <source>
        <dbReference type="EMBL" id="CAF1260557.1"/>
    </source>
</evidence>
<name>A0A815AQP7_9BILA</name>
<dbReference type="PANTHER" id="PTHR14296:SF16">
    <property type="entry name" value="REMODELING AND SPACING FACTOR 1"/>
    <property type="match status" value="1"/>
</dbReference>
<comment type="caution">
    <text evidence="8">The sequence shown here is derived from an EMBL/GenBank/DDBJ whole genome shotgun (WGS) entry which is preliminary data.</text>
</comment>